<evidence type="ECO:0000256" key="2">
    <source>
        <dbReference type="ARBA" id="ARBA00022692"/>
    </source>
</evidence>
<feature type="transmembrane region" description="Helical" evidence="5">
    <location>
        <begin position="255"/>
        <end position="277"/>
    </location>
</feature>
<feature type="transmembrane region" description="Helical" evidence="5">
    <location>
        <begin position="32"/>
        <end position="52"/>
    </location>
</feature>
<dbReference type="Proteomes" id="UP000014760">
    <property type="component" value="Unassembled WGS sequence"/>
</dbReference>
<reference evidence="8" key="1">
    <citation type="submission" date="2012-12" db="EMBL/GenBank/DDBJ databases">
        <authorList>
            <person name="Hellsten U."/>
            <person name="Grimwood J."/>
            <person name="Chapman J.A."/>
            <person name="Shapiro H."/>
            <person name="Aerts A."/>
            <person name="Otillar R.P."/>
            <person name="Terry A.Y."/>
            <person name="Boore J.L."/>
            <person name="Simakov O."/>
            <person name="Marletaz F."/>
            <person name="Cho S.-J."/>
            <person name="Edsinger-Gonzales E."/>
            <person name="Havlak P."/>
            <person name="Kuo D.-H."/>
            <person name="Larsson T."/>
            <person name="Lv J."/>
            <person name="Arendt D."/>
            <person name="Savage R."/>
            <person name="Osoegawa K."/>
            <person name="de Jong P."/>
            <person name="Lindberg D.R."/>
            <person name="Seaver E.C."/>
            <person name="Weisblat D.A."/>
            <person name="Putnam N.H."/>
            <person name="Grigoriev I.V."/>
            <person name="Rokhsar D.S."/>
        </authorList>
    </citation>
    <scope>NUCLEOTIDE SEQUENCE</scope>
    <source>
        <strain evidence="8">I ESC-2004</strain>
    </source>
</reference>
<dbReference type="GO" id="GO:0016020">
    <property type="term" value="C:membrane"/>
    <property type="evidence" value="ECO:0007669"/>
    <property type="project" value="UniProtKB-SubCell"/>
</dbReference>
<dbReference type="STRING" id="283909.R7VJM2"/>
<comment type="subcellular location">
    <subcellularLocation>
        <location evidence="1">Membrane</location>
        <topology evidence="1">Multi-pass membrane protein</topology>
    </subcellularLocation>
</comment>
<dbReference type="Gene3D" id="1.20.1740.10">
    <property type="entry name" value="Amino acid/polyamine transporter I"/>
    <property type="match status" value="1"/>
</dbReference>
<dbReference type="AlphaFoldDB" id="R7VJM2"/>
<dbReference type="HOGENOM" id="CLU_007946_3_0_1"/>
<feature type="transmembrane region" description="Helical" evidence="5">
    <location>
        <begin position="350"/>
        <end position="369"/>
    </location>
</feature>
<evidence type="ECO:0000313" key="7">
    <source>
        <dbReference type="EnsemblMetazoa" id="CapteP170083"/>
    </source>
</evidence>
<feature type="transmembrane region" description="Helical" evidence="5">
    <location>
        <begin position="297"/>
        <end position="318"/>
    </location>
</feature>
<feature type="transmembrane region" description="Helical" evidence="5">
    <location>
        <begin position="151"/>
        <end position="172"/>
    </location>
</feature>
<evidence type="ECO:0008006" key="9">
    <source>
        <dbReference type="Google" id="ProtNLM"/>
    </source>
</evidence>
<evidence type="ECO:0000256" key="5">
    <source>
        <dbReference type="SAM" id="Phobius"/>
    </source>
</evidence>
<feature type="transmembrane region" description="Helical" evidence="5">
    <location>
        <begin position="411"/>
        <end position="431"/>
    </location>
</feature>
<keyword evidence="3 5" id="KW-1133">Transmembrane helix</keyword>
<evidence type="ECO:0000313" key="8">
    <source>
        <dbReference type="Proteomes" id="UP000014760"/>
    </source>
</evidence>
<keyword evidence="2 5" id="KW-0812">Transmembrane</keyword>
<accession>R7VJM2</accession>
<evidence type="ECO:0000256" key="1">
    <source>
        <dbReference type="ARBA" id="ARBA00004141"/>
    </source>
</evidence>
<dbReference type="PIRSF" id="PIRSF006060">
    <property type="entry name" value="AA_transporter"/>
    <property type="match status" value="1"/>
</dbReference>
<dbReference type="EnsemblMetazoa" id="CapteT170083">
    <property type="protein sequence ID" value="CapteP170083"/>
    <property type="gene ID" value="CapteG170083"/>
</dbReference>
<sequence>MNKEERLPLLGGNPEACSKENPGKPLRLKRHITLFGAVLIMVGNVIGSGIFLSPKGVIENSGSVGASLIIWTATGVYNLAQALCYAELGTIIPRAGGDYSYIYEVFGPWPAFMCAWIHVVVIASSSCAVIARTAGLYLLQPLSLDCDVGNITLLAVFIIVTLAAINAISSVWGARAMGLFTICKFLALGVVIIAGIVQLIQGQTGNFRNSFDGTATNPGPLAIAVLDGYFAYKGWELLNALPEEMVNPERDLGPTVWISMTLVTAAYVLTNVAYFSVLSPTGLLQSDAVALTFTEKAIGSNFIWIMSIFVALSCMGAVNGDFLSNSRYVLAGGRYKQVPRVFSYIHVERSTPVLAVILLMVFPLMYAIFTDLQVIQEYASLTVQFKMILTLSALFYLRWKQPDIPRPYKVNTVVSIVTFLLMLALVALSFYQSPFTSLAGVGVFALGVPFYGAILFARKFSVNNKTSNAITAGLQCIFLVAPDGLSDYRSVLKNPRATE</sequence>
<feature type="transmembrane region" description="Helical" evidence="5">
    <location>
        <begin position="178"/>
        <end position="200"/>
    </location>
</feature>
<dbReference type="GO" id="GO:0015179">
    <property type="term" value="F:L-amino acid transmembrane transporter activity"/>
    <property type="evidence" value="ECO:0007669"/>
    <property type="project" value="TreeGrafter"/>
</dbReference>
<dbReference type="PANTHER" id="PTHR11785">
    <property type="entry name" value="AMINO ACID TRANSPORTER"/>
    <property type="match status" value="1"/>
</dbReference>
<dbReference type="InterPro" id="IPR002293">
    <property type="entry name" value="AA/rel_permease1"/>
</dbReference>
<evidence type="ECO:0000313" key="6">
    <source>
        <dbReference type="EMBL" id="ELU16601.1"/>
    </source>
</evidence>
<dbReference type="EMBL" id="KB293048">
    <property type="protein sequence ID" value="ELU16601.1"/>
    <property type="molecule type" value="Genomic_DNA"/>
</dbReference>
<keyword evidence="8" id="KW-1185">Reference proteome</keyword>
<organism evidence="6">
    <name type="scientific">Capitella teleta</name>
    <name type="common">Polychaete worm</name>
    <dbReference type="NCBI Taxonomy" id="283909"/>
    <lineage>
        <taxon>Eukaryota</taxon>
        <taxon>Metazoa</taxon>
        <taxon>Spiralia</taxon>
        <taxon>Lophotrochozoa</taxon>
        <taxon>Annelida</taxon>
        <taxon>Polychaeta</taxon>
        <taxon>Sedentaria</taxon>
        <taxon>Scolecida</taxon>
        <taxon>Capitellidae</taxon>
        <taxon>Capitella</taxon>
    </lineage>
</organism>
<dbReference type="OMA" id="VTISARW"/>
<dbReference type="Pfam" id="PF13520">
    <property type="entry name" value="AA_permease_2"/>
    <property type="match status" value="1"/>
</dbReference>
<reference evidence="7" key="3">
    <citation type="submission" date="2015-06" db="UniProtKB">
        <authorList>
            <consortium name="EnsemblMetazoa"/>
        </authorList>
    </citation>
    <scope>IDENTIFICATION</scope>
</reference>
<dbReference type="InterPro" id="IPR050598">
    <property type="entry name" value="AminoAcid_Transporter"/>
</dbReference>
<keyword evidence="4 5" id="KW-0472">Membrane</keyword>
<reference evidence="6 8" key="2">
    <citation type="journal article" date="2013" name="Nature">
        <title>Insights into bilaterian evolution from three spiralian genomes.</title>
        <authorList>
            <person name="Simakov O."/>
            <person name="Marletaz F."/>
            <person name="Cho S.J."/>
            <person name="Edsinger-Gonzales E."/>
            <person name="Havlak P."/>
            <person name="Hellsten U."/>
            <person name="Kuo D.H."/>
            <person name="Larsson T."/>
            <person name="Lv J."/>
            <person name="Arendt D."/>
            <person name="Savage R."/>
            <person name="Osoegawa K."/>
            <person name="de Jong P."/>
            <person name="Grimwood J."/>
            <person name="Chapman J.A."/>
            <person name="Shapiro H."/>
            <person name="Aerts A."/>
            <person name="Otillar R.P."/>
            <person name="Terry A.Y."/>
            <person name="Boore J.L."/>
            <person name="Grigoriev I.V."/>
            <person name="Lindberg D.R."/>
            <person name="Seaver E.C."/>
            <person name="Weisblat D.A."/>
            <person name="Putnam N.H."/>
            <person name="Rokhsar D.S."/>
        </authorList>
    </citation>
    <scope>NUCLEOTIDE SEQUENCE</scope>
    <source>
        <strain evidence="6 8">I ESC-2004</strain>
    </source>
</reference>
<dbReference type="PANTHER" id="PTHR11785:SF528">
    <property type="entry name" value="AMINO ACID TRANSPORTER PROTEIN JHI-21"/>
    <property type="match status" value="1"/>
</dbReference>
<dbReference type="OrthoDB" id="5982228at2759"/>
<protein>
    <recommendedName>
        <fullName evidence="9">Amino acid permease/ SLC12A domain-containing protein</fullName>
    </recommendedName>
</protein>
<name>R7VJM2_CAPTE</name>
<feature type="transmembrane region" description="Helical" evidence="5">
    <location>
        <begin position="115"/>
        <end position="139"/>
    </location>
</feature>
<proteinExistence type="predicted"/>
<dbReference type="EMBL" id="AMQN01004256">
    <property type="status" value="NOT_ANNOTATED_CDS"/>
    <property type="molecule type" value="Genomic_DNA"/>
</dbReference>
<feature type="transmembrane region" description="Helical" evidence="5">
    <location>
        <begin position="437"/>
        <end position="457"/>
    </location>
</feature>
<gene>
    <name evidence="6" type="ORF">CAPTEDRAFT_170083</name>
</gene>
<evidence type="ECO:0000256" key="3">
    <source>
        <dbReference type="ARBA" id="ARBA00022989"/>
    </source>
</evidence>
<evidence type="ECO:0000256" key="4">
    <source>
        <dbReference type="ARBA" id="ARBA00023136"/>
    </source>
</evidence>
<feature type="transmembrane region" description="Helical" evidence="5">
    <location>
        <begin position="381"/>
        <end position="399"/>
    </location>
</feature>